<name>A0A4R3LTT8_9HYPH</name>
<reference evidence="5 6" key="1">
    <citation type="submission" date="2019-03" db="EMBL/GenBank/DDBJ databases">
        <title>Genomic Encyclopedia of Type Strains, Phase IV (KMG-IV): sequencing the most valuable type-strain genomes for metagenomic binning, comparative biology and taxonomic classification.</title>
        <authorList>
            <person name="Goeker M."/>
        </authorList>
    </citation>
    <scope>NUCLEOTIDE SEQUENCE [LARGE SCALE GENOMIC DNA]</scope>
    <source>
        <strain evidence="5 6">DSM 9035</strain>
    </source>
</reference>
<feature type="region of interest" description="Disordered" evidence="3">
    <location>
        <begin position="1"/>
        <end position="32"/>
    </location>
</feature>
<dbReference type="GO" id="GO:0003700">
    <property type="term" value="F:DNA-binding transcription factor activity"/>
    <property type="evidence" value="ECO:0007669"/>
    <property type="project" value="TreeGrafter"/>
</dbReference>
<feature type="region of interest" description="Disordered" evidence="3">
    <location>
        <begin position="234"/>
        <end position="254"/>
    </location>
</feature>
<accession>A0A4R3LTT8</accession>
<feature type="DNA-binding region" description="H-T-H motif" evidence="2">
    <location>
        <begin position="59"/>
        <end position="78"/>
    </location>
</feature>
<keyword evidence="6" id="KW-1185">Reference proteome</keyword>
<dbReference type="Gene3D" id="1.10.357.10">
    <property type="entry name" value="Tetracycline Repressor, domain 2"/>
    <property type="match status" value="1"/>
</dbReference>
<evidence type="ECO:0000256" key="2">
    <source>
        <dbReference type="PROSITE-ProRule" id="PRU00335"/>
    </source>
</evidence>
<organism evidence="5 6">
    <name type="scientific">Aquabacter spiritensis</name>
    <dbReference type="NCBI Taxonomy" id="933073"/>
    <lineage>
        <taxon>Bacteria</taxon>
        <taxon>Pseudomonadati</taxon>
        <taxon>Pseudomonadota</taxon>
        <taxon>Alphaproteobacteria</taxon>
        <taxon>Hyphomicrobiales</taxon>
        <taxon>Xanthobacteraceae</taxon>
        <taxon>Aquabacter</taxon>
    </lineage>
</organism>
<dbReference type="Proteomes" id="UP000294664">
    <property type="component" value="Unassembled WGS sequence"/>
</dbReference>
<proteinExistence type="predicted"/>
<dbReference type="InterPro" id="IPR050109">
    <property type="entry name" value="HTH-type_TetR-like_transc_reg"/>
</dbReference>
<dbReference type="InterPro" id="IPR001647">
    <property type="entry name" value="HTH_TetR"/>
</dbReference>
<feature type="compositionally biased region" description="Low complexity" evidence="3">
    <location>
        <begin position="243"/>
        <end position="254"/>
    </location>
</feature>
<evidence type="ECO:0000313" key="5">
    <source>
        <dbReference type="EMBL" id="TCT03990.1"/>
    </source>
</evidence>
<dbReference type="RefSeq" id="WP_132032326.1">
    <property type="nucleotide sequence ID" value="NZ_SMAI01000008.1"/>
</dbReference>
<feature type="compositionally biased region" description="Basic and acidic residues" evidence="3">
    <location>
        <begin position="1"/>
        <end position="14"/>
    </location>
</feature>
<dbReference type="PROSITE" id="PS50977">
    <property type="entry name" value="HTH_TETR_2"/>
    <property type="match status" value="1"/>
</dbReference>
<protein>
    <submittedName>
        <fullName evidence="5">TetR family transcriptional regulator</fullName>
    </submittedName>
</protein>
<dbReference type="GO" id="GO:0000976">
    <property type="term" value="F:transcription cis-regulatory region binding"/>
    <property type="evidence" value="ECO:0007669"/>
    <property type="project" value="TreeGrafter"/>
</dbReference>
<evidence type="ECO:0000313" key="6">
    <source>
        <dbReference type="Proteomes" id="UP000294664"/>
    </source>
</evidence>
<dbReference type="Pfam" id="PF00440">
    <property type="entry name" value="TetR_N"/>
    <property type="match status" value="1"/>
</dbReference>
<dbReference type="PANTHER" id="PTHR30055">
    <property type="entry name" value="HTH-TYPE TRANSCRIPTIONAL REGULATOR RUTR"/>
    <property type="match status" value="1"/>
</dbReference>
<comment type="caution">
    <text evidence="5">The sequence shown here is derived from an EMBL/GenBank/DDBJ whole genome shotgun (WGS) entry which is preliminary data.</text>
</comment>
<feature type="domain" description="HTH tetR-type" evidence="4">
    <location>
        <begin position="37"/>
        <end position="96"/>
    </location>
</feature>
<dbReference type="AlphaFoldDB" id="A0A4R3LTT8"/>
<sequence>MKKQSQVRERETPARAKSPPRPAGAKRPSVRTRLDPTVRERMILEAAVEFFAEHGFEAQTKELAERIGVSQGLIFRYFGTKQNLVEQVYQKVFLSRWSQAWELGLRDRSVPFPDRLERFYLSYFDAVDESTWIRVSLYASLAGHDITARYVQTHVNRLLEIVLSELQVYRGLPDDSSVDPIEFELVWHLHSTFIYFLVRKYIHRLPVAEDKPMVVARIVANFLNEFISVAPASDAPPRKRRAAAAAPGKRPQRL</sequence>
<keyword evidence="1 2" id="KW-0238">DNA-binding</keyword>
<gene>
    <name evidence="5" type="ORF">EDC64_108156</name>
</gene>
<dbReference type="PRINTS" id="PR00455">
    <property type="entry name" value="HTHTETR"/>
</dbReference>
<dbReference type="PANTHER" id="PTHR30055:SF181">
    <property type="entry name" value="BLR6905 PROTEIN"/>
    <property type="match status" value="1"/>
</dbReference>
<evidence type="ECO:0000256" key="3">
    <source>
        <dbReference type="SAM" id="MobiDB-lite"/>
    </source>
</evidence>
<dbReference type="InterPro" id="IPR009057">
    <property type="entry name" value="Homeodomain-like_sf"/>
</dbReference>
<dbReference type="EMBL" id="SMAI01000008">
    <property type="protein sequence ID" value="TCT03990.1"/>
    <property type="molecule type" value="Genomic_DNA"/>
</dbReference>
<dbReference type="OrthoDB" id="7465645at2"/>
<dbReference type="SUPFAM" id="SSF46689">
    <property type="entry name" value="Homeodomain-like"/>
    <property type="match status" value="1"/>
</dbReference>
<evidence type="ECO:0000259" key="4">
    <source>
        <dbReference type="PROSITE" id="PS50977"/>
    </source>
</evidence>
<evidence type="ECO:0000256" key="1">
    <source>
        <dbReference type="ARBA" id="ARBA00023125"/>
    </source>
</evidence>